<dbReference type="Gene3D" id="1.25.40.20">
    <property type="entry name" value="Ankyrin repeat-containing domain"/>
    <property type="match status" value="1"/>
</dbReference>
<name>A0A8S2MCW9_9BILA</name>
<sequence>MNRLFFKGQHSVLSYRLAQGDEIGLKIDARDAQGRTPLHHAVMASNVYNVQLLLKKNAKCD</sequence>
<comment type="caution">
    <text evidence="2">The sequence shown here is derived from an EMBL/GenBank/DDBJ whole genome shotgun (WGS) entry which is preliminary data.</text>
</comment>
<proteinExistence type="predicted"/>
<dbReference type="Pfam" id="PF00023">
    <property type="entry name" value="Ank"/>
    <property type="match status" value="1"/>
</dbReference>
<dbReference type="SUPFAM" id="SSF48403">
    <property type="entry name" value="Ankyrin repeat"/>
    <property type="match status" value="1"/>
</dbReference>
<dbReference type="AlphaFoldDB" id="A0A8S2MCW9"/>
<gene>
    <name evidence="2" type="ORF">TMI583_LOCUS22061</name>
</gene>
<dbReference type="PROSITE" id="PS50088">
    <property type="entry name" value="ANK_REPEAT"/>
    <property type="match status" value="1"/>
</dbReference>
<dbReference type="EMBL" id="CAJOBA010029293">
    <property type="protein sequence ID" value="CAF3949866.1"/>
    <property type="molecule type" value="Genomic_DNA"/>
</dbReference>
<keyword evidence="1" id="KW-0040">ANK repeat</keyword>
<evidence type="ECO:0000313" key="2">
    <source>
        <dbReference type="EMBL" id="CAF3949866.1"/>
    </source>
</evidence>
<feature type="non-terminal residue" evidence="2">
    <location>
        <position position="61"/>
    </location>
</feature>
<feature type="repeat" description="ANK" evidence="1">
    <location>
        <begin position="33"/>
        <end position="61"/>
    </location>
</feature>
<reference evidence="2" key="1">
    <citation type="submission" date="2021-02" db="EMBL/GenBank/DDBJ databases">
        <authorList>
            <person name="Nowell W R."/>
        </authorList>
    </citation>
    <scope>NUCLEOTIDE SEQUENCE</scope>
</reference>
<accession>A0A8S2MCW9</accession>
<organism evidence="2 3">
    <name type="scientific">Didymodactylos carnosus</name>
    <dbReference type="NCBI Taxonomy" id="1234261"/>
    <lineage>
        <taxon>Eukaryota</taxon>
        <taxon>Metazoa</taxon>
        <taxon>Spiralia</taxon>
        <taxon>Gnathifera</taxon>
        <taxon>Rotifera</taxon>
        <taxon>Eurotatoria</taxon>
        <taxon>Bdelloidea</taxon>
        <taxon>Philodinida</taxon>
        <taxon>Philodinidae</taxon>
        <taxon>Didymodactylos</taxon>
    </lineage>
</organism>
<evidence type="ECO:0000256" key="1">
    <source>
        <dbReference type="PROSITE-ProRule" id="PRU00023"/>
    </source>
</evidence>
<dbReference type="PROSITE" id="PS50297">
    <property type="entry name" value="ANK_REP_REGION"/>
    <property type="match status" value="1"/>
</dbReference>
<dbReference type="InterPro" id="IPR036770">
    <property type="entry name" value="Ankyrin_rpt-contain_sf"/>
</dbReference>
<protein>
    <submittedName>
        <fullName evidence="2">Uncharacterized protein</fullName>
    </submittedName>
</protein>
<evidence type="ECO:0000313" key="3">
    <source>
        <dbReference type="Proteomes" id="UP000682733"/>
    </source>
</evidence>
<dbReference type="Proteomes" id="UP000682733">
    <property type="component" value="Unassembled WGS sequence"/>
</dbReference>
<dbReference type="InterPro" id="IPR002110">
    <property type="entry name" value="Ankyrin_rpt"/>
</dbReference>